<dbReference type="SUPFAM" id="SSF48264">
    <property type="entry name" value="Cytochrome P450"/>
    <property type="match status" value="1"/>
</dbReference>
<dbReference type="GO" id="GO:0005506">
    <property type="term" value="F:iron ion binding"/>
    <property type="evidence" value="ECO:0007669"/>
    <property type="project" value="InterPro"/>
</dbReference>
<evidence type="ECO:0000256" key="6">
    <source>
        <dbReference type="ARBA" id="ARBA00022692"/>
    </source>
</evidence>
<keyword evidence="12" id="KW-0472">Membrane</keyword>
<dbReference type="InterPro" id="IPR036396">
    <property type="entry name" value="Cyt_P450_sf"/>
</dbReference>
<evidence type="ECO:0000256" key="14">
    <source>
        <dbReference type="RuleBase" id="RU000461"/>
    </source>
</evidence>
<dbReference type="InterPro" id="IPR002401">
    <property type="entry name" value="Cyt_P450_E_grp-I"/>
</dbReference>
<comment type="subcellular location">
    <subcellularLocation>
        <location evidence="2">Membrane</location>
        <topology evidence="2">Single-pass membrane protein</topology>
    </subcellularLocation>
</comment>
<evidence type="ECO:0000313" key="16">
    <source>
        <dbReference type="EMBL" id="TCD68023.1"/>
    </source>
</evidence>
<dbReference type="Pfam" id="PF00067">
    <property type="entry name" value="p450"/>
    <property type="match status" value="1"/>
</dbReference>
<name>A0A4R0RLZ2_9APHY</name>
<organism evidence="16 17">
    <name type="scientific">Steccherinum ochraceum</name>
    <dbReference type="NCBI Taxonomy" id="92696"/>
    <lineage>
        <taxon>Eukaryota</taxon>
        <taxon>Fungi</taxon>
        <taxon>Dikarya</taxon>
        <taxon>Basidiomycota</taxon>
        <taxon>Agaricomycotina</taxon>
        <taxon>Agaricomycetes</taxon>
        <taxon>Polyporales</taxon>
        <taxon>Steccherinaceae</taxon>
        <taxon>Steccherinum</taxon>
    </lineage>
</organism>
<evidence type="ECO:0000256" key="1">
    <source>
        <dbReference type="ARBA" id="ARBA00001971"/>
    </source>
</evidence>
<reference evidence="16 17" key="1">
    <citation type="submission" date="2018-11" db="EMBL/GenBank/DDBJ databases">
        <title>Genome assembly of Steccherinum ochraceum LE-BIN_3174, the white-rot fungus of the Steccherinaceae family (The Residual Polyporoid clade, Polyporales, Basidiomycota).</title>
        <authorList>
            <person name="Fedorova T.V."/>
            <person name="Glazunova O.A."/>
            <person name="Landesman E.O."/>
            <person name="Moiseenko K.V."/>
            <person name="Psurtseva N.V."/>
            <person name="Savinova O.S."/>
            <person name="Shakhova N.V."/>
            <person name="Tyazhelova T.V."/>
            <person name="Vasina D.V."/>
        </authorList>
    </citation>
    <scope>NUCLEOTIDE SEQUENCE [LARGE SCALE GENOMIC DNA]</scope>
    <source>
        <strain evidence="16 17">LE-BIN_3174</strain>
    </source>
</reference>
<keyword evidence="5 13" id="KW-0349">Heme</keyword>
<evidence type="ECO:0000256" key="8">
    <source>
        <dbReference type="ARBA" id="ARBA00022989"/>
    </source>
</evidence>
<dbReference type="CDD" id="cd11065">
    <property type="entry name" value="CYP64-like"/>
    <property type="match status" value="1"/>
</dbReference>
<evidence type="ECO:0000256" key="15">
    <source>
        <dbReference type="SAM" id="SignalP"/>
    </source>
</evidence>
<comment type="similarity">
    <text evidence="4 14">Belongs to the cytochrome P450 family.</text>
</comment>
<dbReference type="Gene3D" id="1.10.630.10">
    <property type="entry name" value="Cytochrome P450"/>
    <property type="match status" value="1"/>
</dbReference>
<keyword evidence="10 13" id="KW-0408">Iron</keyword>
<keyword evidence="8" id="KW-1133">Transmembrane helix</keyword>
<comment type="pathway">
    <text evidence="3">Secondary metabolite biosynthesis.</text>
</comment>
<dbReference type="PRINTS" id="PR00463">
    <property type="entry name" value="EP450I"/>
</dbReference>
<sequence length="501" mass="55915">MALLSPSTVLVVVLIAIVLWRRWKANAENPGRLPLPPGPAPLPILGNIRDLPLGVPQYELYEAMAQKYGDIIHLNVLGKSIIVLSSLEAISDLLEKRMGMGWSLAIMEYGEQWRRVRKAFHQHYGVHETHKYYDVQDECTLSFLRRILRTPEDLFLHTRHLFGKSIMKVTYGIDVVEENDPFVYHAEQTIAAFNTAARPGRYLVDLIPFLKYIPAWFPGAQFQKDALFAKDMSHKMANDPFNVVKTREANGQTVPCVVSSMLEGIPPTAARAEEEDVILKAAGIAYAGGSDTTVSALQSFFLAMVLYPSVQRRAQAELDAVVGPHRLPTFSDLPYLPYIQAITKECLRWKLVTPLAVPHLTTENDEYRGYFIPKGAIVMGNSYMILHDPAVYPDPHEFKPERFLSPDGTQLNPDVLDPATACFGFGRRMCPGRAFAQDSLFSVVSSVLHTFNIAHALDPMGNQIPVMPDVTDGLISYPKPFACSIKPRSASAEALIRHSDE</sequence>
<evidence type="ECO:0000256" key="9">
    <source>
        <dbReference type="ARBA" id="ARBA00023002"/>
    </source>
</evidence>
<dbReference type="GO" id="GO:0004497">
    <property type="term" value="F:monooxygenase activity"/>
    <property type="evidence" value="ECO:0007669"/>
    <property type="project" value="UniProtKB-KW"/>
</dbReference>
<gene>
    <name evidence="16" type="ORF">EIP91_011634</name>
</gene>
<dbReference type="GO" id="GO:0020037">
    <property type="term" value="F:heme binding"/>
    <property type="evidence" value="ECO:0007669"/>
    <property type="project" value="InterPro"/>
</dbReference>
<comment type="cofactor">
    <cofactor evidence="1 13">
        <name>heme</name>
        <dbReference type="ChEBI" id="CHEBI:30413"/>
    </cofactor>
</comment>
<dbReference type="GO" id="GO:0016705">
    <property type="term" value="F:oxidoreductase activity, acting on paired donors, with incorporation or reduction of molecular oxygen"/>
    <property type="evidence" value="ECO:0007669"/>
    <property type="project" value="InterPro"/>
</dbReference>
<keyword evidence="9 14" id="KW-0560">Oxidoreductase</keyword>
<keyword evidence="6" id="KW-0812">Transmembrane</keyword>
<dbReference type="STRING" id="92696.A0A4R0RLZ2"/>
<evidence type="ECO:0008006" key="18">
    <source>
        <dbReference type="Google" id="ProtNLM"/>
    </source>
</evidence>
<keyword evidence="7 13" id="KW-0479">Metal-binding</keyword>
<dbReference type="PROSITE" id="PS00086">
    <property type="entry name" value="CYTOCHROME_P450"/>
    <property type="match status" value="1"/>
</dbReference>
<keyword evidence="15" id="KW-0732">Signal</keyword>
<dbReference type="Proteomes" id="UP000292702">
    <property type="component" value="Unassembled WGS sequence"/>
</dbReference>
<dbReference type="AlphaFoldDB" id="A0A4R0RLZ2"/>
<dbReference type="GO" id="GO:0016020">
    <property type="term" value="C:membrane"/>
    <property type="evidence" value="ECO:0007669"/>
    <property type="project" value="UniProtKB-SubCell"/>
</dbReference>
<dbReference type="PANTHER" id="PTHR46300:SF7">
    <property type="entry name" value="P450, PUTATIVE (EUROFUNG)-RELATED"/>
    <property type="match status" value="1"/>
</dbReference>
<feature type="chain" id="PRO_5020546702" description="Cytochrome P450" evidence="15">
    <location>
        <begin position="28"/>
        <end position="501"/>
    </location>
</feature>
<evidence type="ECO:0000256" key="12">
    <source>
        <dbReference type="ARBA" id="ARBA00023136"/>
    </source>
</evidence>
<evidence type="ECO:0000256" key="5">
    <source>
        <dbReference type="ARBA" id="ARBA00022617"/>
    </source>
</evidence>
<feature type="signal peptide" evidence="15">
    <location>
        <begin position="1"/>
        <end position="27"/>
    </location>
</feature>
<dbReference type="InterPro" id="IPR001128">
    <property type="entry name" value="Cyt_P450"/>
</dbReference>
<comment type="caution">
    <text evidence="16">The sequence shown here is derived from an EMBL/GenBank/DDBJ whole genome shotgun (WGS) entry which is preliminary data.</text>
</comment>
<evidence type="ECO:0000256" key="11">
    <source>
        <dbReference type="ARBA" id="ARBA00023033"/>
    </source>
</evidence>
<accession>A0A4R0RLZ2</accession>
<dbReference type="InterPro" id="IPR017972">
    <property type="entry name" value="Cyt_P450_CS"/>
</dbReference>
<evidence type="ECO:0000256" key="4">
    <source>
        <dbReference type="ARBA" id="ARBA00010617"/>
    </source>
</evidence>
<proteinExistence type="inferred from homology"/>
<dbReference type="EMBL" id="RWJN01000078">
    <property type="protein sequence ID" value="TCD68023.1"/>
    <property type="molecule type" value="Genomic_DNA"/>
</dbReference>
<dbReference type="OrthoDB" id="2789670at2759"/>
<feature type="binding site" description="axial binding residue" evidence="13">
    <location>
        <position position="430"/>
    </location>
    <ligand>
        <name>heme</name>
        <dbReference type="ChEBI" id="CHEBI:30413"/>
    </ligand>
    <ligandPart>
        <name>Fe</name>
        <dbReference type="ChEBI" id="CHEBI:18248"/>
    </ligandPart>
</feature>
<evidence type="ECO:0000256" key="2">
    <source>
        <dbReference type="ARBA" id="ARBA00004167"/>
    </source>
</evidence>
<keyword evidence="11 14" id="KW-0503">Monooxygenase</keyword>
<protein>
    <recommendedName>
        <fullName evidence="18">Cytochrome P450</fullName>
    </recommendedName>
</protein>
<dbReference type="InterPro" id="IPR050364">
    <property type="entry name" value="Cytochrome_P450_fung"/>
</dbReference>
<evidence type="ECO:0000313" key="17">
    <source>
        <dbReference type="Proteomes" id="UP000292702"/>
    </source>
</evidence>
<evidence type="ECO:0000256" key="10">
    <source>
        <dbReference type="ARBA" id="ARBA00023004"/>
    </source>
</evidence>
<evidence type="ECO:0000256" key="3">
    <source>
        <dbReference type="ARBA" id="ARBA00005179"/>
    </source>
</evidence>
<dbReference type="PANTHER" id="PTHR46300">
    <property type="entry name" value="P450, PUTATIVE (EUROFUNG)-RELATED-RELATED"/>
    <property type="match status" value="1"/>
</dbReference>
<keyword evidence="17" id="KW-1185">Reference proteome</keyword>
<evidence type="ECO:0000256" key="13">
    <source>
        <dbReference type="PIRSR" id="PIRSR602401-1"/>
    </source>
</evidence>
<evidence type="ECO:0000256" key="7">
    <source>
        <dbReference type="ARBA" id="ARBA00022723"/>
    </source>
</evidence>